<reference evidence="6 7" key="1">
    <citation type="submission" date="2019-11" db="EMBL/GenBank/DDBJ databases">
        <authorList>
            <person name="Zheng R.K."/>
            <person name="Sun C.M."/>
        </authorList>
    </citation>
    <scope>NUCLEOTIDE SEQUENCE [LARGE SCALE GENOMIC DNA]</scope>
    <source>
        <strain evidence="6 7">WC007</strain>
    </source>
</reference>
<dbReference type="InterPro" id="IPR001387">
    <property type="entry name" value="Cro/C1-type_HTH"/>
</dbReference>
<dbReference type="SUPFAM" id="SSF47413">
    <property type="entry name" value="lambda repressor-like DNA-binding domains"/>
    <property type="match status" value="1"/>
</dbReference>
<keyword evidence="7" id="KW-1185">Reference proteome</keyword>
<dbReference type="CDD" id="cd06267">
    <property type="entry name" value="PBP1_LacI_sugar_binding-like"/>
    <property type="match status" value="1"/>
</dbReference>
<dbReference type="PANTHER" id="PTHR30146">
    <property type="entry name" value="LACI-RELATED TRANSCRIPTIONAL REPRESSOR"/>
    <property type="match status" value="1"/>
</dbReference>
<dbReference type="AlphaFoldDB" id="A0A6I6JT79"/>
<organism evidence="6 7">
    <name type="scientific">Maribellus comscasis</name>
    <dbReference type="NCBI Taxonomy" id="2681766"/>
    <lineage>
        <taxon>Bacteria</taxon>
        <taxon>Pseudomonadati</taxon>
        <taxon>Bacteroidota</taxon>
        <taxon>Bacteroidia</taxon>
        <taxon>Marinilabiliales</taxon>
        <taxon>Prolixibacteraceae</taxon>
        <taxon>Maribellus</taxon>
    </lineage>
</organism>
<keyword evidence="3" id="KW-0804">Transcription</keyword>
<keyword evidence="1" id="KW-0805">Transcription regulation</keyword>
<dbReference type="GO" id="GO:0000976">
    <property type="term" value="F:transcription cis-regulatory region binding"/>
    <property type="evidence" value="ECO:0007669"/>
    <property type="project" value="TreeGrafter"/>
</dbReference>
<dbReference type="GO" id="GO:0003700">
    <property type="term" value="F:DNA-binding transcription factor activity"/>
    <property type="evidence" value="ECO:0007669"/>
    <property type="project" value="TreeGrafter"/>
</dbReference>
<feature type="domain" description="HTH lacI-type" evidence="4">
    <location>
        <begin position="6"/>
        <end position="63"/>
    </location>
</feature>
<dbReference type="Proteomes" id="UP000428260">
    <property type="component" value="Chromosome"/>
</dbReference>
<evidence type="ECO:0000313" key="7">
    <source>
        <dbReference type="Proteomes" id="UP000428260"/>
    </source>
</evidence>
<evidence type="ECO:0000256" key="3">
    <source>
        <dbReference type="ARBA" id="ARBA00023163"/>
    </source>
</evidence>
<dbReference type="PROSITE" id="PS50932">
    <property type="entry name" value="HTH_LACI_2"/>
    <property type="match status" value="1"/>
</dbReference>
<dbReference type="EMBL" id="CP046401">
    <property type="protein sequence ID" value="QGY44288.1"/>
    <property type="molecule type" value="Genomic_DNA"/>
</dbReference>
<evidence type="ECO:0000313" key="6">
    <source>
        <dbReference type="EMBL" id="QGY44288.1"/>
    </source>
</evidence>
<dbReference type="SUPFAM" id="SSF53822">
    <property type="entry name" value="Periplasmic binding protein-like I"/>
    <property type="match status" value="1"/>
</dbReference>
<dbReference type="PANTHER" id="PTHR30146:SF109">
    <property type="entry name" value="HTH-TYPE TRANSCRIPTIONAL REGULATOR GALS"/>
    <property type="match status" value="1"/>
</dbReference>
<evidence type="ECO:0000256" key="2">
    <source>
        <dbReference type="ARBA" id="ARBA00023125"/>
    </source>
</evidence>
<accession>A0A6I6JT79</accession>
<evidence type="ECO:0000256" key="1">
    <source>
        <dbReference type="ARBA" id="ARBA00023015"/>
    </source>
</evidence>
<dbReference type="SMART" id="SM00354">
    <property type="entry name" value="HTH_LACI"/>
    <property type="match status" value="1"/>
</dbReference>
<dbReference type="InterPro" id="IPR000843">
    <property type="entry name" value="HTH_LacI"/>
</dbReference>
<dbReference type="Pfam" id="PF00356">
    <property type="entry name" value="LacI"/>
    <property type="match status" value="1"/>
</dbReference>
<dbReference type="PROSITE" id="PS50943">
    <property type="entry name" value="HTH_CROC1"/>
    <property type="match status" value="1"/>
</dbReference>
<dbReference type="Pfam" id="PF00532">
    <property type="entry name" value="Peripla_BP_1"/>
    <property type="match status" value="1"/>
</dbReference>
<dbReference type="Gene3D" id="1.10.260.40">
    <property type="entry name" value="lambda repressor-like DNA-binding domains"/>
    <property type="match status" value="1"/>
</dbReference>
<dbReference type="InterPro" id="IPR028082">
    <property type="entry name" value="Peripla_BP_I"/>
</dbReference>
<evidence type="ECO:0000259" key="5">
    <source>
        <dbReference type="PROSITE" id="PS50943"/>
    </source>
</evidence>
<keyword evidence="2" id="KW-0238">DNA-binding</keyword>
<protein>
    <submittedName>
        <fullName evidence="6">Substrate-binding domain-containing protein</fullName>
    </submittedName>
</protein>
<dbReference type="RefSeq" id="WP_158866231.1">
    <property type="nucleotide sequence ID" value="NZ_CP046401.1"/>
</dbReference>
<gene>
    <name evidence="6" type="ORF">GM418_11660</name>
</gene>
<dbReference type="KEGG" id="mcos:GM418_11660"/>
<feature type="domain" description="HTH cro/C1-type" evidence="5">
    <location>
        <begin position="3"/>
        <end position="57"/>
    </location>
</feature>
<name>A0A6I6JT79_9BACT</name>
<dbReference type="InterPro" id="IPR010982">
    <property type="entry name" value="Lambda_DNA-bd_dom_sf"/>
</dbReference>
<dbReference type="CDD" id="cd01392">
    <property type="entry name" value="HTH_LacI"/>
    <property type="match status" value="1"/>
</dbReference>
<dbReference type="InterPro" id="IPR001761">
    <property type="entry name" value="Peripla_BP/Lac1_sug-bd_dom"/>
</dbReference>
<dbReference type="Gene3D" id="3.40.50.2300">
    <property type="match status" value="2"/>
</dbReference>
<sequence>MVKQKISITDIAEKTGLSTTTVSRVLNGKAEQYRISKKSQQKIKEVAKELHYTPNQFAANLRTGKSGTMALIIPSLNNPFFAGIASEINTELRKSNYTTIISDSDENPETEKMELQQLIARNIEGLIIVPCGNEWEHIKSLQEQGLPVVCIDRYFENLDIPFVSTDNYTGASMATKQLIENGHSRITCIQGVQHSTPNKLRIKGFTDTMKKAGLESESIVGDDFTFQNGYLETKLLLQQKEHPTAVFTLSNTIAMGCMKALKEENIKVPDDISLITFDDHPYLDYLATPLSCIAQPVSDISKIAVKFLISKINKQEVKTSQVLLRPTIRMRDSIKRIN</sequence>
<proteinExistence type="predicted"/>
<evidence type="ECO:0000259" key="4">
    <source>
        <dbReference type="PROSITE" id="PS50932"/>
    </source>
</evidence>